<dbReference type="Proteomes" id="UP001223336">
    <property type="component" value="Unassembled WGS sequence"/>
</dbReference>
<dbReference type="SUPFAM" id="SSF88874">
    <property type="entry name" value="Receptor-binding domain of short tail fibre protein gp12"/>
    <property type="match status" value="1"/>
</dbReference>
<organism evidence="3 4">
    <name type="scientific">Thiothrix subterranea</name>
    <dbReference type="NCBI Taxonomy" id="2735563"/>
    <lineage>
        <taxon>Bacteria</taxon>
        <taxon>Pseudomonadati</taxon>
        <taxon>Pseudomonadota</taxon>
        <taxon>Gammaproteobacteria</taxon>
        <taxon>Thiotrichales</taxon>
        <taxon>Thiotrichaceae</taxon>
        <taxon>Thiothrix</taxon>
    </lineage>
</organism>
<feature type="compositionally biased region" description="Polar residues" evidence="1">
    <location>
        <begin position="110"/>
        <end position="126"/>
    </location>
</feature>
<evidence type="ECO:0000256" key="1">
    <source>
        <dbReference type="SAM" id="MobiDB-lite"/>
    </source>
</evidence>
<reference evidence="3 4" key="1">
    <citation type="submission" date="2023-08" db="EMBL/GenBank/DDBJ databases">
        <title>New molecular markers tilS and rpoB for phylogenetic and monitoring studies of the genus Thiothrix biodiversity.</title>
        <authorList>
            <person name="Ravin N.V."/>
            <person name="Smolyakov D."/>
            <person name="Markov N.D."/>
            <person name="Beletsky A.V."/>
            <person name="Mardanov A.V."/>
            <person name="Rudenko T.S."/>
            <person name="Grabovich M.Y."/>
        </authorList>
    </citation>
    <scope>NUCLEOTIDE SEQUENCE [LARGE SCALE GENOMIC DNA]</scope>
    <source>
        <strain evidence="3 4">H33</strain>
    </source>
</reference>
<gene>
    <name evidence="3" type="ORF">RCC75_16115</name>
</gene>
<evidence type="ECO:0000259" key="2">
    <source>
        <dbReference type="Pfam" id="PF07484"/>
    </source>
</evidence>
<protein>
    <submittedName>
        <fullName evidence="3">Tail fiber protein</fullName>
    </submittedName>
</protein>
<feature type="region of interest" description="Disordered" evidence="1">
    <location>
        <begin position="102"/>
        <end position="128"/>
    </location>
</feature>
<sequence>MAVEPYIGEIMLFAGNFAPRGWAFCNGQVLPISQNTALFSLLGTTYGGDGKTTFALPDLRGRVPVHAGQGSGLSSYEIGQRGGAEITTLSVNNLPSHSHALRVSGETPDTHSPANSYLPTGTSSTRGADERYATNLTTGNTLGNASVSATGEGQPFGNVMPYLTINFCIALEGVFPPRA</sequence>
<dbReference type="RefSeq" id="WP_308135852.1">
    <property type="nucleotide sequence ID" value="NZ_JAVFKN010000024.1"/>
</dbReference>
<feature type="domain" description="Phage tail collar" evidence="2">
    <location>
        <begin position="8"/>
        <end position="64"/>
    </location>
</feature>
<name>A0ABU0YBA9_9GAMM</name>
<evidence type="ECO:0000313" key="4">
    <source>
        <dbReference type="Proteomes" id="UP001223336"/>
    </source>
</evidence>
<dbReference type="InterPro" id="IPR011083">
    <property type="entry name" value="Phage_tail_collar_dom"/>
</dbReference>
<proteinExistence type="predicted"/>
<comment type="caution">
    <text evidence="3">The sequence shown here is derived from an EMBL/GenBank/DDBJ whole genome shotgun (WGS) entry which is preliminary data.</text>
</comment>
<dbReference type="Gene3D" id="3.90.1340.10">
    <property type="entry name" value="Phage tail collar domain"/>
    <property type="match status" value="1"/>
</dbReference>
<dbReference type="Pfam" id="PF07484">
    <property type="entry name" value="Collar"/>
    <property type="match status" value="1"/>
</dbReference>
<dbReference type="InterPro" id="IPR037053">
    <property type="entry name" value="Phage_tail_collar_dom_sf"/>
</dbReference>
<accession>A0ABU0YBA9</accession>
<keyword evidence="4" id="KW-1185">Reference proteome</keyword>
<dbReference type="EMBL" id="JAVFKN010000024">
    <property type="protein sequence ID" value="MDQ5770067.1"/>
    <property type="molecule type" value="Genomic_DNA"/>
</dbReference>
<evidence type="ECO:0000313" key="3">
    <source>
        <dbReference type="EMBL" id="MDQ5770067.1"/>
    </source>
</evidence>